<evidence type="ECO:0000313" key="5">
    <source>
        <dbReference type="Proteomes" id="UP000568050"/>
    </source>
</evidence>
<dbReference type="PANTHER" id="PTHR43103">
    <property type="entry name" value="NUCLEOSIDE-DIPHOSPHATE-SUGAR EPIMERASE"/>
    <property type="match status" value="1"/>
</dbReference>
<dbReference type="CDD" id="cd05238">
    <property type="entry name" value="Gne_like_SDR_e"/>
    <property type="match status" value="1"/>
</dbReference>
<dbReference type="Gene3D" id="3.90.25.10">
    <property type="entry name" value="UDP-galactose 4-epimerase, domain 1"/>
    <property type="match status" value="1"/>
</dbReference>
<gene>
    <name evidence="4" type="ORF">FHX50_002014</name>
</gene>
<proteinExistence type="predicted"/>
<comment type="caution">
    <text evidence="4">The sequence shown here is derived from an EMBL/GenBank/DDBJ whole genome shotgun (WGS) entry which is preliminary data.</text>
</comment>
<name>A0A839QT95_9MICO</name>
<keyword evidence="2" id="KW-0119">Carbohydrate metabolism</keyword>
<reference evidence="4 5" key="1">
    <citation type="submission" date="2020-08" db="EMBL/GenBank/DDBJ databases">
        <title>Sequencing the genomes of 1000 actinobacteria strains.</title>
        <authorList>
            <person name="Klenk H.-P."/>
        </authorList>
    </citation>
    <scope>NUCLEOTIDE SEQUENCE [LARGE SCALE GENOMIC DNA]</scope>
    <source>
        <strain evidence="4 5">DSM 23040</strain>
    </source>
</reference>
<sequence length="332" mass="34861">MHVLITGGAGFLGTMLTQELLDQTDAGRLDVGGRGGITAITSLDMAPSRVDDARVRSVVGDLNDPGDLADALTGGADVIVHLAAVLSGGSEQDFDLADRVNIDGTRALLDAARRQSAETGAAARFVFTSSLAVFGGDVPGTVPEHWAAQPESTYGAHKAIGELLVNEYGRKGFVDARICRLPTISVRPGRPNSAASSFASGIIREPLNGEVAPLPVPQDTRLWLSSPRVVVRNLVRAIAIDGAVLDESAKGPWRVMNLPGITVTVAEMLTALEAVAGPEARALVRDEPDAAVAAIVTSWPGAFDVERLRGLGFEADGSVEDMVRQYRDDFCA</sequence>
<dbReference type="InterPro" id="IPR050005">
    <property type="entry name" value="DenD"/>
</dbReference>
<dbReference type="Gene3D" id="3.40.50.720">
    <property type="entry name" value="NAD(P)-binding Rossmann-like Domain"/>
    <property type="match status" value="1"/>
</dbReference>
<dbReference type="InterPro" id="IPR001509">
    <property type="entry name" value="Epimerase_deHydtase"/>
</dbReference>
<evidence type="ECO:0000256" key="1">
    <source>
        <dbReference type="ARBA" id="ARBA00022857"/>
    </source>
</evidence>
<dbReference type="InterPro" id="IPR036291">
    <property type="entry name" value="NAD(P)-bd_dom_sf"/>
</dbReference>
<protein>
    <submittedName>
        <fullName evidence="4">Nucleoside-diphosphate-sugar epimerase</fullName>
    </submittedName>
</protein>
<organism evidence="4 5">
    <name type="scientific">Helcobacillus massiliensis</name>
    <dbReference type="NCBI Taxonomy" id="521392"/>
    <lineage>
        <taxon>Bacteria</taxon>
        <taxon>Bacillati</taxon>
        <taxon>Actinomycetota</taxon>
        <taxon>Actinomycetes</taxon>
        <taxon>Micrococcales</taxon>
        <taxon>Dermabacteraceae</taxon>
        <taxon>Helcobacillus</taxon>
    </lineage>
</organism>
<dbReference type="AlphaFoldDB" id="A0A839QT95"/>
<feature type="domain" description="NAD-dependent epimerase/dehydratase" evidence="3">
    <location>
        <begin position="3"/>
        <end position="217"/>
    </location>
</feature>
<dbReference type="Pfam" id="PF01370">
    <property type="entry name" value="Epimerase"/>
    <property type="match status" value="1"/>
</dbReference>
<dbReference type="PANTHER" id="PTHR43103:SF3">
    <property type="entry name" value="ADP-L-GLYCERO-D-MANNO-HEPTOSE-6-EPIMERASE"/>
    <property type="match status" value="1"/>
</dbReference>
<dbReference type="GO" id="GO:0016491">
    <property type="term" value="F:oxidoreductase activity"/>
    <property type="evidence" value="ECO:0007669"/>
    <property type="project" value="InterPro"/>
</dbReference>
<dbReference type="EMBL" id="JACHWP010000010">
    <property type="protein sequence ID" value="MBB3023713.1"/>
    <property type="molecule type" value="Genomic_DNA"/>
</dbReference>
<dbReference type="NCBIfam" id="NF043036">
    <property type="entry name" value="ErythonDh"/>
    <property type="match status" value="1"/>
</dbReference>
<keyword evidence="5" id="KW-1185">Reference proteome</keyword>
<evidence type="ECO:0000259" key="3">
    <source>
        <dbReference type="Pfam" id="PF01370"/>
    </source>
</evidence>
<dbReference type="RefSeq" id="WP_183377057.1">
    <property type="nucleotide sequence ID" value="NZ_CBCSFZ010000039.1"/>
</dbReference>
<accession>A0A839QT95</accession>
<evidence type="ECO:0000313" key="4">
    <source>
        <dbReference type="EMBL" id="MBB3023713.1"/>
    </source>
</evidence>
<evidence type="ECO:0000256" key="2">
    <source>
        <dbReference type="ARBA" id="ARBA00023277"/>
    </source>
</evidence>
<keyword evidence="1" id="KW-0521">NADP</keyword>
<dbReference type="SUPFAM" id="SSF51735">
    <property type="entry name" value="NAD(P)-binding Rossmann-fold domains"/>
    <property type="match status" value="1"/>
</dbReference>
<dbReference type="Proteomes" id="UP000568050">
    <property type="component" value="Unassembled WGS sequence"/>
</dbReference>